<feature type="coiled-coil region" evidence="2">
    <location>
        <begin position="215"/>
        <end position="249"/>
    </location>
</feature>
<dbReference type="GO" id="GO:0005856">
    <property type="term" value="C:cytoskeleton"/>
    <property type="evidence" value="ECO:0007669"/>
    <property type="project" value="UniProtKB-ARBA"/>
</dbReference>
<dbReference type="RefSeq" id="XP_002777182.1">
    <property type="nucleotide sequence ID" value="XM_002777136.1"/>
</dbReference>
<dbReference type="GeneID" id="9064984"/>
<organism evidence="6">
    <name type="scientific">Perkinsus marinus (strain ATCC 50983 / TXsc)</name>
    <dbReference type="NCBI Taxonomy" id="423536"/>
    <lineage>
        <taxon>Eukaryota</taxon>
        <taxon>Sar</taxon>
        <taxon>Alveolata</taxon>
        <taxon>Perkinsozoa</taxon>
        <taxon>Perkinsea</taxon>
        <taxon>Perkinsida</taxon>
        <taxon>Perkinsidae</taxon>
        <taxon>Perkinsus</taxon>
    </lineage>
</organism>
<evidence type="ECO:0000256" key="3">
    <source>
        <dbReference type="SAM" id="MobiDB-lite"/>
    </source>
</evidence>
<name>C5L2T3_PERM5</name>
<evidence type="ECO:0000256" key="1">
    <source>
        <dbReference type="ARBA" id="ARBA00023054"/>
    </source>
</evidence>
<evidence type="ECO:0000313" key="6">
    <source>
        <dbReference type="Proteomes" id="UP000007800"/>
    </source>
</evidence>
<dbReference type="InParanoid" id="C5L2T3"/>
<feature type="region of interest" description="Disordered" evidence="3">
    <location>
        <begin position="1"/>
        <end position="27"/>
    </location>
</feature>
<reference evidence="5 6" key="1">
    <citation type="submission" date="2008-07" db="EMBL/GenBank/DDBJ databases">
        <authorList>
            <person name="El-Sayed N."/>
            <person name="Caler E."/>
            <person name="Inman J."/>
            <person name="Amedeo P."/>
            <person name="Hass B."/>
            <person name="Wortman J."/>
        </authorList>
    </citation>
    <scope>NUCLEOTIDE SEQUENCE [LARGE SCALE GENOMIC DNA]</scope>
    <source>
        <strain evidence="6">ATCC 50983 / TXsc</strain>
    </source>
</reference>
<feature type="region of interest" description="Disordered" evidence="3">
    <location>
        <begin position="353"/>
        <end position="411"/>
    </location>
</feature>
<dbReference type="InterPro" id="IPR025252">
    <property type="entry name" value="DUF4200"/>
</dbReference>
<sequence length="411" mass="46891">MQDLITAEEDAEHVEDRGPSSYSSSPITKLLEKRREMYDVNDVLETQKAKYANEEETFQKVEDDIRARDLHLQHQLVQYNKFLQDNEGKRRRAELRAGEEVHQIAIKGEEIKDMERELTESHRMHKELRQAVARSDREMPTGGKFSSVDLRYKTFLELVRDSSEEFSEIQDILARYHTLEMANTDLRAAQSNLDGRAEEMRTKLSVYNKRKAMEILEATNRAASLQADLEDMEKRVMELDEEVKEASEEDAGLRLTLARIVASVENLFKRCTTQKSQTQHGSSIQEDEDADPSTGWGPAPQASRGTGLSQKQKAELEMREYRKKTDCALKQLSTICAYMADLRDIAEQIKKERKAAKKQQRPVLFDQHSQPKAEIIRSHSPPVAATRASSSGVRTTRTVSSSSGSRATSRK</sequence>
<dbReference type="Pfam" id="PF13863">
    <property type="entry name" value="DUF4200"/>
    <property type="match status" value="1"/>
</dbReference>
<dbReference type="Proteomes" id="UP000007800">
    <property type="component" value="Unassembled WGS sequence"/>
</dbReference>
<gene>
    <name evidence="5" type="ORF">Pmar_PMAR009990</name>
</gene>
<proteinExistence type="predicted"/>
<dbReference type="OrthoDB" id="10264298at2759"/>
<evidence type="ECO:0000256" key="2">
    <source>
        <dbReference type="SAM" id="Coils"/>
    </source>
</evidence>
<dbReference type="PANTHER" id="PTHR21683:SF2">
    <property type="entry name" value="COILED-COIL DOMAIN-CONTAINING PROTEIN 42 LIKE-2-LIKE"/>
    <property type="match status" value="1"/>
</dbReference>
<protein>
    <submittedName>
        <fullName evidence="5">Coiled-coil domain-containing protein, putative</fullName>
    </submittedName>
</protein>
<feature type="compositionally biased region" description="Acidic residues" evidence="3">
    <location>
        <begin position="1"/>
        <end position="13"/>
    </location>
</feature>
<dbReference type="EMBL" id="GG678662">
    <property type="protein sequence ID" value="EER08998.1"/>
    <property type="molecule type" value="Genomic_DNA"/>
</dbReference>
<dbReference type="OMA" id="TICAYMA"/>
<feature type="domain" description="DUF4200" evidence="4">
    <location>
        <begin position="30"/>
        <end position="133"/>
    </location>
</feature>
<dbReference type="AlphaFoldDB" id="C5L2T3"/>
<dbReference type="InterPro" id="IPR051147">
    <property type="entry name" value="CFAP_domain-containing"/>
</dbReference>
<evidence type="ECO:0000313" key="5">
    <source>
        <dbReference type="EMBL" id="EER08998.1"/>
    </source>
</evidence>
<accession>C5L2T3</accession>
<evidence type="ECO:0000259" key="4">
    <source>
        <dbReference type="Pfam" id="PF13863"/>
    </source>
</evidence>
<keyword evidence="1 2" id="KW-0175">Coiled coil</keyword>
<keyword evidence="6" id="KW-1185">Reference proteome</keyword>
<feature type="region of interest" description="Disordered" evidence="3">
    <location>
        <begin position="273"/>
        <end position="315"/>
    </location>
</feature>
<feature type="compositionally biased region" description="Low complexity" evidence="3">
    <location>
        <begin position="383"/>
        <end position="411"/>
    </location>
</feature>
<dbReference type="PANTHER" id="PTHR21683">
    <property type="entry name" value="COILED-COIL DOMAIN-CONTAINING PROTEIN 42 LIKE-2-LIKE-RELATED"/>
    <property type="match status" value="1"/>
</dbReference>
<feature type="compositionally biased region" description="Polar residues" evidence="3">
    <location>
        <begin position="273"/>
        <end position="284"/>
    </location>
</feature>